<comment type="caution">
    <text evidence="1">The sequence shown here is derived from an EMBL/GenBank/DDBJ whole genome shotgun (WGS) entry which is preliminary data.</text>
</comment>
<dbReference type="PATRIC" id="fig|13690.10.peg.5498"/>
<name>A0A084E1Z2_SPHYA</name>
<proteinExistence type="predicted"/>
<accession>A0A084E1Z2</accession>
<dbReference type="EMBL" id="JGVR01000085">
    <property type="protein sequence ID" value="KEZ11984.1"/>
    <property type="molecule type" value="Genomic_DNA"/>
</dbReference>
<evidence type="ECO:0000313" key="1">
    <source>
        <dbReference type="EMBL" id="KEZ11984.1"/>
    </source>
</evidence>
<dbReference type="Proteomes" id="UP000028534">
    <property type="component" value="Unassembled WGS sequence"/>
</dbReference>
<sequence length="192" mass="20640">MHRTVTIAIPSLPPVQALLSRVTGAVEAALMPDRDGEASRLLAALSLEESGGALDMGRLPLPIHDRLLAEVYRAELGETADCRARCGACNDAFEFSLNLSDVMAMQDAAATEVGMANEGGWGFGQWQVQVPLLGKVTLAALCDPPPVNDAETSEVEAFLERAGDCQDFRVWPGIMGNKESHYVTTQRTCHTE</sequence>
<gene>
    <name evidence="1" type="ORF">CP98_05298</name>
</gene>
<dbReference type="AlphaFoldDB" id="A0A084E1Z2"/>
<organism evidence="1 2">
    <name type="scientific">Sphingobium yanoikuyae</name>
    <name type="common">Sphingomonas yanoikuyae</name>
    <dbReference type="NCBI Taxonomy" id="13690"/>
    <lineage>
        <taxon>Bacteria</taxon>
        <taxon>Pseudomonadati</taxon>
        <taxon>Pseudomonadota</taxon>
        <taxon>Alphaproteobacteria</taxon>
        <taxon>Sphingomonadales</taxon>
        <taxon>Sphingomonadaceae</taxon>
        <taxon>Sphingobium</taxon>
    </lineage>
</organism>
<dbReference type="RefSeq" id="WP_037523480.1">
    <property type="nucleotide sequence ID" value="NZ_JGVR01000085.1"/>
</dbReference>
<evidence type="ECO:0000313" key="2">
    <source>
        <dbReference type="Proteomes" id="UP000028534"/>
    </source>
</evidence>
<protein>
    <submittedName>
        <fullName evidence="1">Uncharacterized protein</fullName>
    </submittedName>
</protein>
<reference evidence="1 2" key="1">
    <citation type="submission" date="2014-03" db="EMBL/GenBank/DDBJ databases">
        <title>Genome sequence of Sphingobium yanoikuyae B1.</title>
        <authorList>
            <person name="Gan H.M."/>
            <person name="Gan H.Y."/>
            <person name="Savka M.A."/>
        </authorList>
    </citation>
    <scope>NUCLEOTIDE SEQUENCE [LARGE SCALE GENOMIC DNA]</scope>
    <source>
        <strain evidence="1 2">B1</strain>
    </source>
</reference>